<dbReference type="OrthoDB" id="420606at2759"/>
<proteinExistence type="inferred from homology"/>
<feature type="transmembrane region" description="Helical" evidence="7">
    <location>
        <begin position="97"/>
        <end position="114"/>
    </location>
</feature>
<reference evidence="8 9" key="1">
    <citation type="journal article" date="2018" name="New Phytol.">
        <title>Phylogenomics of Endogonaceae and evolution of mycorrhizas within Mucoromycota.</title>
        <authorList>
            <person name="Chang Y."/>
            <person name="Desiro A."/>
            <person name="Na H."/>
            <person name="Sandor L."/>
            <person name="Lipzen A."/>
            <person name="Clum A."/>
            <person name="Barry K."/>
            <person name="Grigoriev I.V."/>
            <person name="Martin F.M."/>
            <person name="Stajich J.E."/>
            <person name="Smith M.E."/>
            <person name="Bonito G."/>
            <person name="Spatafora J.W."/>
        </authorList>
    </citation>
    <scope>NUCLEOTIDE SEQUENCE [LARGE SCALE GENOMIC DNA]</scope>
    <source>
        <strain evidence="8 9">GMNB39</strain>
    </source>
</reference>
<evidence type="ECO:0000256" key="5">
    <source>
        <dbReference type="ARBA" id="ARBA00023136"/>
    </source>
</evidence>
<name>A0A433DHG1_9FUNG</name>
<dbReference type="PANTHER" id="PTHR13285">
    <property type="entry name" value="ACYLTRANSFERASE"/>
    <property type="match status" value="1"/>
</dbReference>
<dbReference type="GO" id="GO:0005783">
    <property type="term" value="C:endoplasmic reticulum"/>
    <property type="evidence" value="ECO:0007669"/>
    <property type="project" value="TreeGrafter"/>
</dbReference>
<evidence type="ECO:0000256" key="3">
    <source>
        <dbReference type="ARBA" id="ARBA00022692"/>
    </source>
</evidence>
<dbReference type="Proteomes" id="UP000268093">
    <property type="component" value="Unassembled WGS sequence"/>
</dbReference>
<feature type="region of interest" description="Disordered" evidence="6">
    <location>
        <begin position="1"/>
        <end position="26"/>
    </location>
</feature>
<evidence type="ECO:0000256" key="6">
    <source>
        <dbReference type="SAM" id="MobiDB-lite"/>
    </source>
</evidence>
<organism evidence="8 9">
    <name type="scientific">Jimgerdemannia flammicorona</name>
    <dbReference type="NCBI Taxonomy" id="994334"/>
    <lineage>
        <taxon>Eukaryota</taxon>
        <taxon>Fungi</taxon>
        <taxon>Fungi incertae sedis</taxon>
        <taxon>Mucoromycota</taxon>
        <taxon>Mucoromycotina</taxon>
        <taxon>Endogonomycetes</taxon>
        <taxon>Endogonales</taxon>
        <taxon>Endogonaceae</taxon>
        <taxon>Jimgerdemannia</taxon>
    </lineage>
</organism>
<gene>
    <name evidence="8" type="ORF">BC936DRAFT_139806</name>
</gene>
<keyword evidence="9" id="KW-1185">Reference proteome</keyword>
<evidence type="ECO:0000313" key="9">
    <source>
        <dbReference type="Proteomes" id="UP000268093"/>
    </source>
</evidence>
<accession>A0A433DHG1</accession>
<evidence type="ECO:0000256" key="1">
    <source>
        <dbReference type="ARBA" id="ARBA00004141"/>
    </source>
</evidence>
<dbReference type="EMBL" id="RBNI01001584">
    <property type="protein sequence ID" value="RUP50267.1"/>
    <property type="molecule type" value="Genomic_DNA"/>
</dbReference>
<dbReference type="AlphaFoldDB" id="A0A433DHG1"/>
<keyword evidence="5 7" id="KW-0472">Membrane</keyword>
<dbReference type="GO" id="GO:0008374">
    <property type="term" value="F:O-acyltransferase activity"/>
    <property type="evidence" value="ECO:0007669"/>
    <property type="project" value="TreeGrafter"/>
</dbReference>
<dbReference type="GO" id="GO:0006506">
    <property type="term" value="P:GPI anchor biosynthetic process"/>
    <property type="evidence" value="ECO:0007669"/>
    <property type="project" value="TreeGrafter"/>
</dbReference>
<keyword evidence="3 7" id="KW-0812">Transmembrane</keyword>
<evidence type="ECO:0000313" key="8">
    <source>
        <dbReference type="EMBL" id="RUP50267.1"/>
    </source>
</evidence>
<comment type="similarity">
    <text evidence="2">Belongs to the membrane-bound acyltransferase family.</text>
</comment>
<dbReference type="InterPro" id="IPR051085">
    <property type="entry name" value="MB_O-acyltransferase"/>
</dbReference>
<dbReference type="InterPro" id="IPR004299">
    <property type="entry name" value="MBOAT_fam"/>
</dbReference>
<evidence type="ECO:0000256" key="4">
    <source>
        <dbReference type="ARBA" id="ARBA00022989"/>
    </source>
</evidence>
<evidence type="ECO:0000256" key="7">
    <source>
        <dbReference type="SAM" id="Phobius"/>
    </source>
</evidence>
<feature type="compositionally biased region" description="Polar residues" evidence="6">
    <location>
        <begin position="7"/>
        <end position="18"/>
    </location>
</feature>
<dbReference type="PANTHER" id="PTHR13285:SF18">
    <property type="entry name" value="PROTEIN-CYSTEINE N-PALMITOYLTRANSFERASE RASP"/>
    <property type="match status" value="1"/>
</dbReference>
<evidence type="ECO:0000256" key="2">
    <source>
        <dbReference type="ARBA" id="ARBA00010323"/>
    </source>
</evidence>
<comment type="subcellular location">
    <subcellularLocation>
        <location evidence="1">Membrane</location>
        <topology evidence="1">Multi-pass membrane protein</topology>
    </subcellularLocation>
</comment>
<dbReference type="GO" id="GO:0016020">
    <property type="term" value="C:membrane"/>
    <property type="evidence" value="ECO:0007669"/>
    <property type="project" value="UniProtKB-SubCell"/>
</dbReference>
<keyword evidence="4 7" id="KW-1133">Transmembrane helix</keyword>
<sequence>MFPLKPLQSTSPHNSSVHTKPPPPPPPLPPRWNTSEFYLYYLFFIVCIPYMFKVGFDVSREDSPHYDQYKPYLSQGWLFGRKVDNSDTQYRTIRSNLPTLAFLMCIYLVLSHAFRHVFASRSPLKLPGDTLRRAHFFLGASLVFISVTNGFSLLIILAICTTNYTIAMVTRGSKWNPILTWTFNLAILFANEAYNGYKFGVLDPTLAWMDNYRGLNTRWHILFNFTMLRLVSFNMDYYWQCCSPRTTTSPADVSAQSLLPFSSADMCLRLTYCYIPSLFPCSPDGRQQKDDRDGGPVNDKDRIATPCFEADYRYTYFLAYVLYTPLYMCGPIITFNNFISQVGRPIARWRGRVRGVAVVGGDRIGGTDPPRLIVLSSMAAPLPSRQAPVAHDHHVRPARGGLDLAYGVYTAHHVRGRDQQDKGVGREYAAADEHDWVLEP</sequence>
<dbReference type="Pfam" id="PF03062">
    <property type="entry name" value="MBOAT"/>
    <property type="match status" value="1"/>
</dbReference>
<comment type="caution">
    <text evidence="8">The sequence shown here is derived from an EMBL/GenBank/DDBJ whole genome shotgun (WGS) entry which is preliminary data.</text>
</comment>
<feature type="transmembrane region" description="Helical" evidence="7">
    <location>
        <begin position="37"/>
        <end position="56"/>
    </location>
</feature>
<evidence type="ECO:0008006" key="10">
    <source>
        <dbReference type="Google" id="ProtNLM"/>
    </source>
</evidence>
<protein>
    <recommendedName>
        <fullName evidence="10">MBOAT, membrane-bound O-acyltransferase family-domain-containing protein</fullName>
    </recommendedName>
</protein>
<feature type="transmembrane region" description="Helical" evidence="7">
    <location>
        <begin position="134"/>
        <end position="166"/>
    </location>
</feature>